<dbReference type="AlphaFoldDB" id="W0JTV2"/>
<proteinExistence type="predicted"/>
<keyword evidence="2" id="KW-0614">Plasmid</keyword>
<evidence type="ECO:0000256" key="1">
    <source>
        <dbReference type="SAM" id="MobiDB-lite"/>
    </source>
</evidence>
<geneLocation type="plasmid" evidence="3">
    <name>2</name>
</geneLocation>
<dbReference type="eggNOG" id="arCOG07773">
    <property type="taxonomic scope" value="Archaea"/>
</dbReference>
<evidence type="ECO:0000313" key="2">
    <source>
        <dbReference type="EMBL" id="AHG02036.1"/>
    </source>
</evidence>
<dbReference type="RefSeq" id="WP_049954836.1">
    <property type="nucleotide sequence ID" value="NZ_CP007057.1"/>
</dbReference>
<protein>
    <submittedName>
        <fullName evidence="2">Uncharacterized protein</fullName>
    </submittedName>
</protein>
<dbReference type="KEGG" id="hlr:HALLA_01670"/>
<keyword evidence="3" id="KW-1185">Reference proteome</keyword>
<dbReference type="GeneID" id="25147381"/>
<dbReference type="EMBL" id="CP007057">
    <property type="protein sequence ID" value="AHG02036.1"/>
    <property type="molecule type" value="Genomic_DNA"/>
</dbReference>
<accession>W0JTV2</accession>
<evidence type="ECO:0000313" key="3">
    <source>
        <dbReference type="Proteomes" id="UP000019024"/>
    </source>
</evidence>
<reference evidence="2 3" key="1">
    <citation type="submission" date="2014-01" db="EMBL/GenBank/DDBJ databases">
        <authorList>
            <consortium name="DOE Joint Genome Institute"/>
            <person name="Anderson I."/>
            <person name="Huntemann M."/>
            <person name="Han J."/>
            <person name="Chen A."/>
            <person name="Kyrpides N."/>
            <person name="Mavromatis K."/>
            <person name="Markowitz V."/>
            <person name="Palaniappan K."/>
            <person name="Ivanova N."/>
            <person name="Schaumberg A."/>
            <person name="Pati A."/>
            <person name="Liolios K."/>
            <person name="Nordberg H.P."/>
            <person name="Cantor M.N."/>
            <person name="Hua S.X."/>
            <person name="Woyke T."/>
        </authorList>
    </citation>
    <scope>NUCLEOTIDE SEQUENCE [LARGE SCALE GENOMIC DNA]</scope>
    <source>
        <strain evidence="2 3">XH-48</strain>
        <plasmid evidence="3">2</plasmid>
    </source>
</reference>
<organism evidence="2 3">
    <name type="scientific">Halostagnicola larsenii XH-48</name>
    <dbReference type="NCBI Taxonomy" id="797299"/>
    <lineage>
        <taxon>Archaea</taxon>
        <taxon>Methanobacteriati</taxon>
        <taxon>Methanobacteriota</taxon>
        <taxon>Stenosarchaea group</taxon>
        <taxon>Halobacteria</taxon>
        <taxon>Halobacteriales</taxon>
        <taxon>Natrialbaceae</taxon>
        <taxon>Halostagnicola</taxon>
    </lineage>
</organism>
<dbReference type="Proteomes" id="UP000019024">
    <property type="component" value="Plasmid unnamed2"/>
</dbReference>
<dbReference type="HOGENOM" id="CLU_2177813_0_0_2"/>
<feature type="region of interest" description="Disordered" evidence="1">
    <location>
        <begin position="88"/>
        <end position="109"/>
    </location>
</feature>
<gene>
    <name evidence="2" type="ORF">HALLA_01670</name>
</gene>
<name>W0JTV2_9EURY</name>
<feature type="region of interest" description="Disordered" evidence="1">
    <location>
        <begin position="1"/>
        <end position="29"/>
    </location>
</feature>
<sequence length="109" mass="12881">MSTEYPIERGYYRNHEHDCPDSSDRKRQYSGDIARRNEHELAAIDEWLPGTEPTPDAIDLTDRFAYRTQYWSSRNCGHERNRRDQFIVPCKTPNSPTLLERNGPDPDRQ</sequence>
<dbReference type="OrthoDB" id="142306at2157"/>